<feature type="signal peptide" evidence="1">
    <location>
        <begin position="1"/>
        <end position="19"/>
    </location>
</feature>
<evidence type="ECO:0000256" key="1">
    <source>
        <dbReference type="SAM" id="SignalP"/>
    </source>
</evidence>
<organism evidence="3 4">
    <name type="scientific">Aquimarina spongiae</name>
    <dbReference type="NCBI Taxonomy" id="570521"/>
    <lineage>
        <taxon>Bacteria</taxon>
        <taxon>Pseudomonadati</taxon>
        <taxon>Bacteroidota</taxon>
        <taxon>Flavobacteriia</taxon>
        <taxon>Flavobacteriales</taxon>
        <taxon>Flavobacteriaceae</taxon>
        <taxon>Aquimarina</taxon>
    </lineage>
</organism>
<dbReference type="RefSeq" id="WP_244548184.1">
    <property type="nucleotide sequence ID" value="NZ_FQYP01000009.1"/>
</dbReference>
<feature type="domain" description="DUF6265" evidence="2">
    <location>
        <begin position="44"/>
        <end position="150"/>
    </location>
</feature>
<name>A0A1M6JTA8_9FLAO</name>
<evidence type="ECO:0000259" key="2">
    <source>
        <dbReference type="Pfam" id="PF19780"/>
    </source>
</evidence>
<reference evidence="4" key="1">
    <citation type="submission" date="2016-11" db="EMBL/GenBank/DDBJ databases">
        <authorList>
            <person name="Varghese N."/>
            <person name="Submissions S."/>
        </authorList>
    </citation>
    <scope>NUCLEOTIDE SEQUENCE [LARGE SCALE GENOMIC DNA]</scope>
    <source>
        <strain evidence="4">DSM 22623</strain>
    </source>
</reference>
<dbReference type="STRING" id="570521.SAMN04488508_109236"/>
<dbReference type="EMBL" id="FQYP01000009">
    <property type="protein sequence ID" value="SHJ49903.1"/>
    <property type="molecule type" value="Genomic_DNA"/>
</dbReference>
<sequence length="169" mass="19634">MRLQLTFLLFVMIISTAFAQEQASNVLKFTEGMNSPKASLQDVSWISGYWRGEAFGGITEEIWSDPLGNSMMFSFKLVINGKIQFYEVGGITEENNTLLLQLKHFHGDFKGWEKKDETVDFKLVKVEKDRVYFDEFTFEKISDSEINLYVVVHNKDGSSEEVKFNYKRR</sequence>
<dbReference type="InterPro" id="IPR046232">
    <property type="entry name" value="DUF6265"/>
</dbReference>
<dbReference type="Pfam" id="PF19780">
    <property type="entry name" value="DUF6265"/>
    <property type="match status" value="1"/>
</dbReference>
<evidence type="ECO:0000313" key="3">
    <source>
        <dbReference type="EMBL" id="SHJ49903.1"/>
    </source>
</evidence>
<evidence type="ECO:0000313" key="4">
    <source>
        <dbReference type="Proteomes" id="UP000184432"/>
    </source>
</evidence>
<feature type="chain" id="PRO_5012387036" description="DUF6265 domain-containing protein" evidence="1">
    <location>
        <begin position="20"/>
        <end position="169"/>
    </location>
</feature>
<keyword evidence="4" id="KW-1185">Reference proteome</keyword>
<dbReference type="Proteomes" id="UP000184432">
    <property type="component" value="Unassembled WGS sequence"/>
</dbReference>
<dbReference type="AlphaFoldDB" id="A0A1M6JTA8"/>
<keyword evidence="1" id="KW-0732">Signal</keyword>
<protein>
    <recommendedName>
        <fullName evidence="2">DUF6265 domain-containing protein</fullName>
    </recommendedName>
</protein>
<accession>A0A1M6JTA8</accession>
<gene>
    <name evidence="3" type="ORF">SAMN04488508_109236</name>
</gene>
<proteinExistence type="predicted"/>